<gene>
    <name evidence="2" type="ORF">S06H3_20737</name>
</gene>
<reference evidence="2" key="1">
    <citation type="journal article" date="2014" name="Front. Microbiol.">
        <title>High frequency of phylogenetically diverse reductive dehalogenase-homologous genes in deep subseafloor sedimentary metagenomes.</title>
        <authorList>
            <person name="Kawai M."/>
            <person name="Futagami T."/>
            <person name="Toyoda A."/>
            <person name="Takaki Y."/>
            <person name="Nishi S."/>
            <person name="Hori S."/>
            <person name="Arai W."/>
            <person name="Tsubouchi T."/>
            <person name="Morono Y."/>
            <person name="Uchiyama I."/>
            <person name="Ito T."/>
            <person name="Fujiyama A."/>
            <person name="Inagaki F."/>
            <person name="Takami H."/>
        </authorList>
    </citation>
    <scope>NUCLEOTIDE SEQUENCE</scope>
    <source>
        <strain evidence="2">Expedition CK06-06</strain>
    </source>
</reference>
<accession>X1MDG1</accession>
<organism evidence="2">
    <name type="scientific">marine sediment metagenome</name>
    <dbReference type="NCBI Taxonomy" id="412755"/>
    <lineage>
        <taxon>unclassified sequences</taxon>
        <taxon>metagenomes</taxon>
        <taxon>ecological metagenomes</taxon>
    </lineage>
</organism>
<comment type="caution">
    <text evidence="2">The sequence shown here is derived from an EMBL/GenBank/DDBJ whole genome shotgun (WGS) entry which is preliminary data.</text>
</comment>
<dbReference type="Pfam" id="PF04296">
    <property type="entry name" value="YlxR"/>
    <property type="match status" value="1"/>
</dbReference>
<feature type="domain" description="YlxR" evidence="1">
    <location>
        <begin position="10"/>
        <end position="38"/>
    </location>
</feature>
<dbReference type="Gene3D" id="3.30.1230.10">
    <property type="entry name" value="YlxR-like"/>
    <property type="match status" value="1"/>
</dbReference>
<protein>
    <recommendedName>
        <fullName evidence="1">YlxR domain-containing protein</fullName>
    </recommendedName>
</protein>
<dbReference type="SUPFAM" id="SSF64376">
    <property type="entry name" value="YlxR-like"/>
    <property type="match status" value="1"/>
</dbReference>
<name>X1MDG1_9ZZZZ</name>
<feature type="non-terminal residue" evidence="2">
    <location>
        <position position="38"/>
    </location>
</feature>
<dbReference type="InterPro" id="IPR007393">
    <property type="entry name" value="YlxR_dom"/>
</dbReference>
<proteinExistence type="predicted"/>
<sequence>MIKNTKIPIRTCIGCQNKKPKKEMVRLIRTPEGNYEID</sequence>
<dbReference type="EMBL" id="BARV01010780">
    <property type="protein sequence ID" value="GAI16116.1"/>
    <property type="molecule type" value="Genomic_DNA"/>
</dbReference>
<dbReference type="AlphaFoldDB" id="X1MDG1"/>
<evidence type="ECO:0000259" key="1">
    <source>
        <dbReference type="Pfam" id="PF04296"/>
    </source>
</evidence>
<evidence type="ECO:0000313" key="2">
    <source>
        <dbReference type="EMBL" id="GAI16116.1"/>
    </source>
</evidence>
<dbReference type="InterPro" id="IPR035931">
    <property type="entry name" value="YlxR-like_sf"/>
</dbReference>